<accession>A0A4U5LR10</accession>
<name>A0A4U5LR10_STECR</name>
<sequence>MKRSLCLPRRLYCFSYRSFCNDAKNCNLYSIVLNVKLEHTSLNISKGKYQRLEAVCCILRHLRSTFGLRHS</sequence>
<reference evidence="1 2" key="2">
    <citation type="journal article" date="2019" name="G3 (Bethesda)">
        <title>Hybrid Assembly of the Genome of the Entomopathogenic Nematode Steinernema carpocapsae Identifies the X-Chromosome.</title>
        <authorList>
            <person name="Serra L."/>
            <person name="Macchietto M."/>
            <person name="Macias-Munoz A."/>
            <person name="McGill C.J."/>
            <person name="Rodriguez I.M."/>
            <person name="Rodriguez B."/>
            <person name="Murad R."/>
            <person name="Mortazavi A."/>
        </authorList>
    </citation>
    <scope>NUCLEOTIDE SEQUENCE [LARGE SCALE GENOMIC DNA]</scope>
    <source>
        <strain evidence="1 2">ALL</strain>
    </source>
</reference>
<evidence type="ECO:0000313" key="2">
    <source>
        <dbReference type="Proteomes" id="UP000298663"/>
    </source>
</evidence>
<proteinExistence type="predicted"/>
<dbReference type="AlphaFoldDB" id="A0A4U5LR10"/>
<protein>
    <submittedName>
        <fullName evidence="1">Uncharacterized protein</fullName>
    </submittedName>
</protein>
<dbReference type="Proteomes" id="UP000298663">
    <property type="component" value="Unassembled WGS sequence"/>
</dbReference>
<gene>
    <name evidence="1" type="ORF">L596_029850</name>
</gene>
<evidence type="ECO:0000313" key="1">
    <source>
        <dbReference type="EMBL" id="TKR58402.1"/>
    </source>
</evidence>
<comment type="caution">
    <text evidence="1">The sequence shown here is derived from an EMBL/GenBank/DDBJ whole genome shotgun (WGS) entry which is preliminary data.</text>
</comment>
<reference evidence="1 2" key="1">
    <citation type="journal article" date="2015" name="Genome Biol.">
        <title>Comparative genomics of Steinernema reveals deeply conserved gene regulatory networks.</title>
        <authorList>
            <person name="Dillman A.R."/>
            <person name="Macchietto M."/>
            <person name="Porter C.F."/>
            <person name="Rogers A."/>
            <person name="Williams B."/>
            <person name="Antoshechkin I."/>
            <person name="Lee M.M."/>
            <person name="Goodwin Z."/>
            <person name="Lu X."/>
            <person name="Lewis E.E."/>
            <person name="Goodrich-Blair H."/>
            <person name="Stock S.P."/>
            <person name="Adams B.J."/>
            <person name="Sternberg P.W."/>
            <person name="Mortazavi A."/>
        </authorList>
    </citation>
    <scope>NUCLEOTIDE SEQUENCE [LARGE SCALE GENOMIC DNA]</scope>
    <source>
        <strain evidence="1 2">ALL</strain>
    </source>
</reference>
<dbReference type="EMBL" id="AZBU02000013">
    <property type="protein sequence ID" value="TKR58402.1"/>
    <property type="molecule type" value="Genomic_DNA"/>
</dbReference>
<organism evidence="1 2">
    <name type="scientific">Steinernema carpocapsae</name>
    <name type="common">Entomopathogenic nematode</name>
    <dbReference type="NCBI Taxonomy" id="34508"/>
    <lineage>
        <taxon>Eukaryota</taxon>
        <taxon>Metazoa</taxon>
        <taxon>Ecdysozoa</taxon>
        <taxon>Nematoda</taxon>
        <taxon>Chromadorea</taxon>
        <taxon>Rhabditida</taxon>
        <taxon>Tylenchina</taxon>
        <taxon>Panagrolaimomorpha</taxon>
        <taxon>Strongyloidoidea</taxon>
        <taxon>Steinernematidae</taxon>
        <taxon>Steinernema</taxon>
    </lineage>
</organism>
<keyword evidence="2" id="KW-1185">Reference proteome</keyword>